<comment type="caution">
    <text evidence="6">The sequence shown here is derived from an EMBL/GenBank/DDBJ whole genome shotgun (WGS) entry which is preliminary data.</text>
</comment>
<dbReference type="GO" id="GO:0003677">
    <property type="term" value="F:DNA binding"/>
    <property type="evidence" value="ECO:0007669"/>
    <property type="project" value="UniProtKB-KW"/>
</dbReference>
<proteinExistence type="inferred from homology"/>
<dbReference type="InterPro" id="IPR036388">
    <property type="entry name" value="WH-like_DNA-bd_sf"/>
</dbReference>
<organism evidence="6 7">
    <name type="scientific">Vibrio chagasii</name>
    <dbReference type="NCBI Taxonomy" id="170679"/>
    <lineage>
        <taxon>Bacteria</taxon>
        <taxon>Pseudomonadati</taxon>
        <taxon>Pseudomonadota</taxon>
        <taxon>Gammaproteobacteria</taxon>
        <taxon>Vibrionales</taxon>
        <taxon>Vibrionaceae</taxon>
        <taxon>Vibrio</taxon>
    </lineage>
</organism>
<dbReference type="PRINTS" id="PR00039">
    <property type="entry name" value="HTHLYSR"/>
</dbReference>
<dbReference type="PROSITE" id="PS50931">
    <property type="entry name" value="HTH_LYSR"/>
    <property type="match status" value="1"/>
</dbReference>
<dbReference type="InterPro" id="IPR050389">
    <property type="entry name" value="LysR-type_TF"/>
</dbReference>
<evidence type="ECO:0000256" key="1">
    <source>
        <dbReference type="ARBA" id="ARBA00009437"/>
    </source>
</evidence>
<dbReference type="Gene3D" id="1.10.10.10">
    <property type="entry name" value="Winged helix-like DNA-binding domain superfamily/Winged helix DNA-binding domain"/>
    <property type="match status" value="1"/>
</dbReference>
<comment type="similarity">
    <text evidence="1">Belongs to the LysR transcriptional regulatory family.</text>
</comment>
<dbReference type="PANTHER" id="PTHR30118">
    <property type="entry name" value="HTH-TYPE TRANSCRIPTIONAL REGULATOR LEUO-RELATED"/>
    <property type="match status" value="1"/>
</dbReference>
<evidence type="ECO:0000259" key="5">
    <source>
        <dbReference type="PROSITE" id="PS50931"/>
    </source>
</evidence>
<dbReference type="Proteomes" id="UP000238707">
    <property type="component" value="Unassembled WGS sequence"/>
</dbReference>
<dbReference type="RefSeq" id="WP_105024385.1">
    <property type="nucleotide sequence ID" value="NZ_MSCI01000002.1"/>
</dbReference>
<evidence type="ECO:0000256" key="2">
    <source>
        <dbReference type="ARBA" id="ARBA00023015"/>
    </source>
</evidence>
<dbReference type="InterPro" id="IPR000847">
    <property type="entry name" value="LysR_HTH_N"/>
</dbReference>
<name>A0A2S7VCX0_9VIBR</name>
<dbReference type="SUPFAM" id="SSF53850">
    <property type="entry name" value="Periplasmic binding protein-like II"/>
    <property type="match status" value="1"/>
</dbReference>
<accession>A0A2S7VCX0</accession>
<dbReference type="EMBL" id="MSCI01000002">
    <property type="protein sequence ID" value="PQJ59632.1"/>
    <property type="molecule type" value="Genomic_DNA"/>
</dbReference>
<keyword evidence="7" id="KW-1185">Reference proteome</keyword>
<gene>
    <name evidence="6" type="ORF">BTO10_09445</name>
</gene>
<dbReference type="InterPro" id="IPR036390">
    <property type="entry name" value="WH_DNA-bd_sf"/>
</dbReference>
<dbReference type="SUPFAM" id="SSF46785">
    <property type="entry name" value="Winged helix' DNA-binding domain"/>
    <property type="match status" value="1"/>
</dbReference>
<evidence type="ECO:0000256" key="4">
    <source>
        <dbReference type="ARBA" id="ARBA00023163"/>
    </source>
</evidence>
<dbReference type="AlphaFoldDB" id="A0A2S7VCX0"/>
<reference evidence="6 7" key="1">
    <citation type="submission" date="2016-12" db="EMBL/GenBank/DDBJ databases">
        <title>Diversity of luminous bacteria.</title>
        <authorList>
            <person name="Yoshizawa S."/>
            <person name="Kogure K."/>
        </authorList>
    </citation>
    <scope>NUCLEOTIDE SEQUENCE [LARGE SCALE GENOMIC DNA]</scope>
    <source>
        <strain evidence="6 7">LC2-408</strain>
    </source>
</reference>
<dbReference type="Gene3D" id="3.40.190.10">
    <property type="entry name" value="Periplasmic binding protein-like II"/>
    <property type="match status" value="2"/>
</dbReference>
<evidence type="ECO:0000313" key="6">
    <source>
        <dbReference type="EMBL" id="PQJ59632.1"/>
    </source>
</evidence>
<dbReference type="Pfam" id="PF03466">
    <property type="entry name" value="LysR_substrate"/>
    <property type="match status" value="1"/>
</dbReference>
<dbReference type="Pfam" id="PF00126">
    <property type="entry name" value="HTH_1"/>
    <property type="match status" value="1"/>
</dbReference>
<evidence type="ECO:0000313" key="7">
    <source>
        <dbReference type="Proteomes" id="UP000238707"/>
    </source>
</evidence>
<feature type="domain" description="HTH lysR-type" evidence="5">
    <location>
        <begin position="9"/>
        <end position="66"/>
    </location>
</feature>
<protein>
    <submittedName>
        <fullName evidence="6">LysR family transcriptional regulator</fullName>
    </submittedName>
</protein>
<dbReference type="PANTHER" id="PTHR30118:SF15">
    <property type="entry name" value="TRANSCRIPTIONAL REGULATORY PROTEIN"/>
    <property type="match status" value="1"/>
</dbReference>
<keyword evidence="3" id="KW-0238">DNA-binding</keyword>
<keyword evidence="2" id="KW-0805">Transcription regulation</keyword>
<sequence>MAKDLFSFLDLNLLRTFLIVYQEKNTRKAAERLFVSQPAVSQALQKLRHHFSDDLFVKVHGGLQATPFCEDLANTITPHFHGLESALNKSIQFKPSDIDFKIRLALSPVVLTCLSGSLYARIKAQAPNAQLELLSWNLSTQEDIQKGIIDLGVSYVIPNSTKEVYTKKLLDLTGRIFVRQDHPIKKSLIEPKDMAGFEIASMISPGWNDNYSYAAKLLERYSIEHKVGFRSELIMAIIDVILHTDMYMPHSNIFPVENYPGLRAIDVFVEGEHYKMPIHAHMHIKNRNAPITLWLFSEIKQALIEQVNKQGLSQV</sequence>
<dbReference type="InterPro" id="IPR005119">
    <property type="entry name" value="LysR_subst-bd"/>
</dbReference>
<keyword evidence="4" id="KW-0804">Transcription</keyword>
<evidence type="ECO:0000256" key="3">
    <source>
        <dbReference type="ARBA" id="ARBA00023125"/>
    </source>
</evidence>
<dbReference type="GO" id="GO:0003700">
    <property type="term" value="F:DNA-binding transcription factor activity"/>
    <property type="evidence" value="ECO:0007669"/>
    <property type="project" value="InterPro"/>
</dbReference>